<evidence type="ECO:0000313" key="2">
    <source>
        <dbReference type="EMBL" id="CAD6248372.1"/>
    </source>
</evidence>
<dbReference type="PANTHER" id="PTHR35112:SF1">
    <property type="entry name" value="RING_FYVE_PHD ZINC FINGER SUPERFAMILY PROTEIN"/>
    <property type="match status" value="1"/>
</dbReference>
<comment type="caution">
    <text evidence="2">The sequence shown here is derived from an EMBL/GenBank/DDBJ whole genome shotgun (WGS) entry which is preliminary data.</text>
</comment>
<feature type="domain" description="DUF7796" evidence="1">
    <location>
        <begin position="87"/>
        <end position="468"/>
    </location>
</feature>
<dbReference type="Pfam" id="PF25072">
    <property type="entry name" value="DUF7796"/>
    <property type="match status" value="1"/>
</dbReference>
<dbReference type="Proteomes" id="UP000604825">
    <property type="component" value="Unassembled WGS sequence"/>
</dbReference>
<gene>
    <name evidence="2" type="ORF">NCGR_LOCUS32511</name>
</gene>
<keyword evidence="3" id="KW-1185">Reference proteome</keyword>
<organism evidence="2 3">
    <name type="scientific">Miscanthus lutarioriparius</name>
    <dbReference type="NCBI Taxonomy" id="422564"/>
    <lineage>
        <taxon>Eukaryota</taxon>
        <taxon>Viridiplantae</taxon>
        <taxon>Streptophyta</taxon>
        <taxon>Embryophyta</taxon>
        <taxon>Tracheophyta</taxon>
        <taxon>Spermatophyta</taxon>
        <taxon>Magnoliopsida</taxon>
        <taxon>Liliopsida</taxon>
        <taxon>Poales</taxon>
        <taxon>Poaceae</taxon>
        <taxon>PACMAD clade</taxon>
        <taxon>Panicoideae</taxon>
        <taxon>Andropogonodae</taxon>
        <taxon>Andropogoneae</taxon>
        <taxon>Saccharinae</taxon>
        <taxon>Miscanthus</taxon>
    </lineage>
</organism>
<protein>
    <recommendedName>
        <fullName evidence="1">DUF7796 domain-containing protein</fullName>
    </recommendedName>
</protein>
<dbReference type="OrthoDB" id="2016723at2759"/>
<evidence type="ECO:0000313" key="3">
    <source>
        <dbReference type="Proteomes" id="UP000604825"/>
    </source>
</evidence>
<accession>A0A811Q035</accession>
<sequence>MKPDGAGGMVTTTAMVIPPDDHLRSRSRLAAVLAPLLLFLAAVLSFPSTLRLAAIPLPTPLQPPVVTTPYQPRRSATTATSTAPPPARVAVCLVGGARRFELTGPSIARHVLAGGAFAVPASAAPGRHSSSNQTAVDVFLHAPLDADAYKLSLLARAAVPATGNSSNNVSVAAVRVFRPERLDVTTPPARAQVLTALNSPNGFQGLLQYFRLVEGCLDLIRDRESRGNFTYAAVLRTRLDGFWTSPLRLDDADLLLPSASSTDYYVVPEGSRYGGLNDRLGYGGRAATEAALSRLSMLPRLAAAGYAALNSEAAFAAQLKVSGVAARERRLPFCVLSDRSYAFPPVPGYGVPVASVGSAGPLSGSKCRPCRPACVGECAERSVALLQREWSWTEYRNGTVELCDASGPWEDGWEALFDAAAGDDAARVRRSVARMGARECVDQMEAFKALAERWDAPSPAEICRIGLRARTNTSAGGDS</sequence>
<dbReference type="InterPro" id="IPR056698">
    <property type="entry name" value="DUF7796"/>
</dbReference>
<proteinExistence type="predicted"/>
<dbReference type="PANTHER" id="PTHR35112">
    <property type="entry name" value="OS08G0360500 PROTEIN"/>
    <property type="match status" value="1"/>
</dbReference>
<name>A0A811Q035_9POAL</name>
<reference evidence="2" key="1">
    <citation type="submission" date="2020-10" db="EMBL/GenBank/DDBJ databases">
        <authorList>
            <person name="Han B."/>
            <person name="Lu T."/>
            <person name="Zhao Q."/>
            <person name="Huang X."/>
            <person name="Zhao Y."/>
        </authorList>
    </citation>
    <scope>NUCLEOTIDE SEQUENCE</scope>
</reference>
<dbReference type="EMBL" id="CAJGYO010000007">
    <property type="protein sequence ID" value="CAD6248372.1"/>
    <property type="molecule type" value="Genomic_DNA"/>
</dbReference>
<dbReference type="AlphaFoldDB" id="A0A811Q035"/>
<evidence type="ECO:0000259" key="1">
    <source>
        <dbReference type="Pfam" id="PF25072"/>
    </source>
</evidence>